<comment type="caution">
    <text evidence="1">The sequence shown here is derived from an EMBL/GenBank/DDBJ whole genome shotgun (WGS) entry which is preliminary data.</text>
</comment>
<organism evidence="1 2">
    <name type="scientific">Meloidogyne enterolobii</name>
    <name type="common">Root-knot nematode worm</name>
    <name type="synonym">Meloidogyne mayaguensis</name>
    <dbReference type="NCBI Taxonomy" id="390850"/>
    <lineage>
        <taxon>Eukaryota</taxon>
        <taxon>Metazoa</taxon>
        <taxon>Ecdysozoa</taxon>
        <taxon>Nematoda</taxon>
        <taxon>Chromadorea</taxon>
        <taxon>Rhabditida</taxon>
        <taxon>Tylenchina</taxon>
        <taxon>Tylenchomorpha</taxon>
        <taxon>Tylenchoidea</taxon>
        <taxon>Meloidogynidae</taxon>
        <taxon>Meloidogyninae</taxon>
        <taxon>Meloidogyne</taxon>
    </lineage>
</organism>
<proteinExistence type="predicted"/>
<keyword evidence="2" id="KW-1185">Reference proteome</keyword>
<accession>A0ACB0ZIG5</accession>
<dbReference type="EMBL" id="CAVMJV010000035">
    <property type="protein sequence ID" value="CAK5077995.1"/>
    <property type="molecule type" value="Genomic_DNA"/>
</dbReference>
<reference evidence="1" key="1">
    <citation type="submission" date="2023-11" db="EMBL/GenBank/DDBJ databases">
        <authorList>
            <person name="Poullet M."/>
        </authorList>
    </citation>
    <scope>NUCLEOTIDE SEQUENCE</scope>
    <source>
        <strain evidence="1">E1834</strain>
    </source>
</reference>
<evidence type="ECO:0000313" key="2">
    <source>
        <dbReference type="Proteomes" id="UP001497535"/>
    </source>
</evidence>
<gene>
    <name evidence="1" type="ORF">MENTE1834_LOCUS25030</name>
</gene>
<sequence>MNTTAAKQSCIISSIFTADTSRYPQPFLNQLYPYPYPLPSLGFPMKSSYFTLLLRLYHPFARCRDFNYFYPSRDFKE</sequence>
<dbReference type="Proteomes" id="UP001497535">
    <property type="component" value="Unassembled WGS sequence"/>
</dbReference>
<protein>
    <submittedName>
        <fullName evidence="1">Uncharacterized protein</fullName>
    </submittedName>
</protein>
<name>A0ACB0ZIG5_MELEN</name>
<evidence type="ECO:0000313" key="1">
    <source>
        <dbReference type="EMBL" id="CAK5077995.1"/>
    </source>
</evidence>